<name>A0ABU1J9L3_9MICC</name>
<evidence type="ECO:0000256" key="2">
    <source>
        <dbReference type="ARBA" id="ARBA00022448"/>
    </source>
</evidence>
<evidence type="ECO:0000256" key="3">
    <source>
        <dbReference type="ARBA" id="ARBA00022475"/>
    </source>
</evidence>
<sequence length="293" mass="31504">MSNTTKTPKTMGTSKTTERSSAQRINWRSTPTYVYLTVVALLVAGPVLFAFVGAFTPTGTIIGGGAPWFTAWTLENFSTAFRNSPLLAQFGNSVLVTLAQASLQLVTSLMAAYALVFGNLKRPNLVLAFFLVTMMIPSETTIIANYLTIRSIGLFDTLIAVFIPFATSAYAVFLFRQAFKSFPKEIHEAAVLDGVGPVAFLFRFLLPLNKPIVMTISLVSAIAAWNGYLWPLLITESPSSRTVQVGVAALSDSLSVDVGSVLAGLAFVSLPMLILVIFGQKFLTKGLTQGAVK</sequence>
<gene>
    <name evidence="10" type="ORF">JOE69_001353</name>
</gene>
<comment type="similarity">
    <text evidence="7">Belongs to the binding-protein-dependent transport system permease family.</text>
</comment>
<proteinExistence type="inferred from homology"/>
<keyword evidence="4 7" id="KW-0812">Transmembrane</keyword>
<dbReference type="CDD" id="cd06261">
    <property type="entry name" value="TM_PBP2"/>
    <property type="match status" value="1"/>
</dbReference>
<keyword evidence="5 7" id="KW-1133">Transmembrane helix</keyword>
<dbReference type="InterPro" id="IPR035906">
    <property type="entry name" value="MetI-like_sf"/>
</dbReference>
<evidence type="ECO:0000259" key="9">
    <source>
        <dbReference type="PROSITE" id="PS50928"/>
    </source>
</evidence>
<reference evidence="10 11" key="1">
    <citation type="submission" date="2023-07" db="EMBL/GenBank/DDBJ databases">
        <title>Sequencing the genomes of 1000 actinobacteria strains.</title>
        <authorList>
            <person name="Klenk H.-P."/>
        </authorList>
    </citation>
    <scope>NUCLEOTIDE SEQUENCE [LARGE SCALE GENOMIC DNA]</scope>
    <source>
        <strain evidence="10 11">DSM 14555</strain>
    </source>
</reference>
<feature type="transmembrane region" description="Helical" evidence="7">
    <location>
        <begin position="212"/>
        <end position="234"/>
    </location>
</feature>
<dbReference type="RefSeq" id="WP_309797174.1">
    <property type="nucleotide sequence ID" value="NZ_BAAAHY010000001.1"/>
</dbReference>
<feature type="transmembrane region" description="Helical" evidence="7">
    <location>
        <begin position="33"/>
        <end position="55"/>
    </location>
</feature>
<feature type="transmembrane region" description="Helical" evidence="7">
    <location>
        <begin position="254"/>
        <end position="278"/>
    </location>
</feature>
<protein>
    <submittedName>
        <fullName evidence="10">Sn-glycerol 3-phosphate transport system permease protein</fullName>
    </submittedName>
</protein>
<dbReference type="Pfam" id="PF00528">
    <property type="entry name" value="BPD_transp_1"/>
    <property type="match status" value="1"/>
</dbReference>
<evidence type="ECO:0000256" key="6">
    <source>
        <dbReference type="ARBA" id="ARBA00023136"/>
    </source>
</evidence>
<keyword evidence="2 7" id="KW-0813">Transport</keyword>
<feature type="transmembrane region" description="Helical" evidence="7">
    <location>
        <begin position="94"/>
        <end position="118"/>
    </location>
</feature>
<dbReference type="InterPro" id="IPR000515">
    <property type="entry name" value="MetI-like"/>
</dbReference>
<organism evidence="10 11">
    <name type="scientific">Arthrobacter russicus</name>
    <dbReference type="NCBI Taxonomy" id="172040"/>
    <lineage>
        <taxon>Bacteria</taxon>
        <taxon>Bacillati</taxon>
        <taxon>Actinomycetota</taxon>
        <taxon>Actinomycetes</taxon>
        <taxon>Micrococcales</taxon>
        <taxon>Micrococcaceae</taxon>
        <taxon>Arthrobacter</taxon>
    </lineage>
</organism>
<evidence type="ECO:0000256" key="1">
    <source>
        <dbReference type="ARBA" id="ARBA00004651"/>
    </source>
</evidence>
<dbReference type="EMBL" id="JAVDQF010000001">
    <property type="protein sequence ID" value="MDR6269115.1"/>
    <property type="molecule type" value="Genomic_DNA"/>
</dbReference>
<accession>A0ABU1J9L3</accession>
<feature type="transmembrane region" description="Helical" evidence="7">
    <location>
        <begin position="125"/>
        <end position="147"/>
    </location>
</feature>
<feature type="region of interest" description="Disordered" evidence="8">
    <location>
        <begin position="1"/>
        <end position="22"/>
    </location>
</feature>
<keyword evidence="3" id="KW-1003">Cell membrane</keyword>
<dbReference type="Proteomes" id="UP001185069">
    <property type="component" value="Unassembled WGS sequence"/>
</dbReference>
<dbReference type="Gene3D" id="1.10.3720.10">
    <property type="entry name" value="MetI-like"/>
    <property type="match status" value="1"/>
</dbReference>
<dbReference type="PROSITE" id="PS50928">
    <property type="entry name" value="ABC_TM1"/>
    <property type="match status" value="1"/>
</dbReference>
<evidence type="ECO:0000313" key="11">
    <source>
        <dbReference type="Proteomes" id="UP001185069"/>
    </source>
</evidence>
<comment type="caution">
    <text evidence="10">The sequence shown here is derived from an EMBL/GenBank/DDBJ whole genome shotgun (WGS) entry which is preliminary data.</text>
</comment>
<dbReference type="SUPFAM" id="SSF161098">
    <property type="entry name" value="MetI-like"/>
    <property type="match status" value="1"/>
</dbReference>
<keyword evidence="6 7" id="KW-0472">Membrane</keyword>
<keyword evidence="11" id="KW-1185">Reference proteome</keyword>
<comment type="subcellular location">
    <subcellularLocation>
        <location evidence="1 7">Cell membrane</location>
        <topology evidence="1 7">Multi-pass membrane protein</topology>
    </subcellularLocation>
</comment>
<dbReference type="PANTHER" id="PTHR43744:SF8">
    <property type="entry name" value="SN-GLYCEROL-3-PHOSPHATE TRANSPORT SYSTEM PERMEASE PROTEIN UGPE"/>
    <property type="match status" value="1"/>
</dbReference>
<evidence type="ECO:0000256" key="8">
    <source>
        <dbReference type="SAM" id="MobiDB-lite"/>
    </source>
</evidence>
<dbReference type="PANTHER" id="PTHR43744">
    <property type="entry name" value="ABC TRANSPORTER PERMEASE PROTEIN MG189-RELATED-RELATED"/>
    <property type="match status" value="1"/>
</dbReference>
<evidence type="ECO:0000256" key="7">
    <source>
        <dbReference type="RuleBase" id="RU363032"/>
    </source>
</evidence>
<feature type="transmembrane region" description="Helical" evidence="7">
    <location>
        <begin position="153"/>
        <end position="175"/>
    </location>
</feature>
<evidence type="ECO:0000256" key="5">
    <source>
        <dbReference type="ARBA" id="ARBA00022989"/>
    </source>
</evidence>
<feature type="domain" description="ABC transmembrane type-1" evidence="9">
    <location>
        <begin position="90"/>
        <end position="279"/>
    </location>
</feature>
<evidence type="ECO:0000313" key="10">
    <source>
        <dbReference type="EMBL" id="MDR6269115.1"/>
    </source>
</evidence>
<evidence type="ECO:0000256" key="4">
    <source>
        <dbReference type="ARBA" id="ARBA00022692"/>
    </source>
</evidence>